<dbReference type="InterPro" id="IPR032675">
    <property type="entry name" value="LRR_dom_sf"/>
</dbReference>
<dbReference type="GeneID" id="85472991"/>
<feature type="region of interest" description="Disordered" evidence="1">
    <location>
        <begin position="105"/>
        <end position="138"/>
    </location>
</feature>
<sequence>MPPTRTTKSYEGKKAADAAVYGVKPGFKHEGRLSAVPGMSDETTVSRFATGSYAQVPHSFTQSSVKAESPISVKSEPQSDQEMSRPQSVQNAAAAVHFDADDFSDDEDLSFNEAPPAPKQTRKPKTARAPRPTGPKGSTSVCFQYDFEWEKHRVEWLGHATRAVTFKDKLTPAHIDTLLSFTETCERLTSFSFVYHDVDYDATNSAEELTDDDIIKIARACPKLKGFYLPGASGLTEKAFLALCEHCPDLSTLQISKASRGPGNTGHDIVFEALRNHPEWVPKLKELRIAKMSWTSKVLRELSKARPKLHIILISTSEVKKWGDWQLETYQSEWWRGKCQDRDGVAKRNQRRWEKYDGYGFY</sequence>
<dbReference type="Gene3D" id="3.80.10.10">
    <property type="entry name" value="Ribonuclease Inhibitor"/>
    <property type="match status" value="1"/>
</dbReference>
<proteinExistence type="predicted"/>
<comment type="caution">
    <text evidence="2">The sequence shown here is derived from an EMBL/GenBank/DDBJ whole genome shotgun (WGS) entry which is preliminary data.</text>
</comment>
<organism evidence="2 3">
    <name type="scientific">Colletotrichum phormii</name>
    <dbReference type="NCBI Taxonomy" id="359342"/>
    <lineage>
        <taxon>Eukaryota</taxon>
        <taxon>Fungi</taxon>
        <taxon>Dikarya</taxon>
        <taxon>Ascomycota</taxon>
        <taxon>Pezizomycotina</taxon>
        <taxon>Sordariomycetes</taxon>
        <taxon>Hypocreomycetidae</taxon>
        <taxon>Glomerellales</taxon>
        <taxon>Glomerellaceae</taxon>
        <taxon>Colletotrichum</taxon>
        <taxon>Colletotrichum acutatum species complex</taxon>
    </lineage>
</organism>
<name>A0AAJ0EF75_9PEZI</name>
<evidence type="ECO:0000313" key="2">
    <source>
        <dbReference type="EMBL" id="KAK1634690.1"/>
    </source>
</evidence>
<protein>
    <submittedName>
        <fullName evidence="2">Uncharacterized protein</fullName>
    </submittedName>
</protein>
<gene>
    <name evidence="2" type="ORF">BDP81DRAFT_395966</name>
</gene>
<accession>A0AAJ0EF75</accession>
<dbReference type="EMBL" id="JAHMHQ010000014">
    <property type="protein sequence ID" value="KAK1634690.1"/>
    <property type="molecule type" value="Genomic_DNA"/>
</dbReference>
<evidence type="ECO:0000313" key="3">
    <source>
        <dbReference type="Proteomes" id="UP001243989"/>
    </source>
</evidence>
<dbReference type="AlphaFoldDB" id="A0AAJ0EF75"/>
<feature type="region of interest" description="Disordered" evidence="1">
    <location>
        <begin position="56"/>
        <end position="92"/>
    </location>
</feature>
<reference evidence="2" key="1">
    <citation type="submission" date="2021-06" db="EMBL/GenBank/DDBJ databases">
        <title>Comparative genomics, transcriptomics and evolutionary studies reveal genomic signatures of adaptation to plant cell wall in hemibiotrophic fungi.</title>
        <authorList>
            <consortium name="DOE Joint Genome Institute"/>
            <person name="Baroncelli R."/>
            <person name="Diaz J.F."/>
            <person name="Benocci T."/>
            <person name="Peng M."/>
            <person name="Battaglia E."/>
            <person name="Haridas S."/>
            <person name="Andreopoulos W."/>
            <person name="Labutti K."/>
            <person name="Pangilinan J."/>
            <person name="Floch G.L."/>
            <person name="Makela M.R."/>
            <person name="Henrissat B."/>
            <person name="Grigoriev I.V."/>
            <person name="Crouch J.A."/>
            <person name="De Vries R.P."/>
            <person name="Sukno S.A."/>
            <person name="Thon M.R."/>
        </authorList>
    </citation>
    <scope>NUCLEOTIDE SEQUENCE</scope>
    <source>
        <strain evidence="2">CBS 102054</strain>
    </source>
</reference>
<evidence type="ECO:0000256" key="1">
    <source>
        <dbReference type="SAM" id="MobiDB-lite"/>
    </source>
</evidence>
<feature type="compositionally biased region" description="Polar residues" evidence="1">
    <location>
        <begin position="75"/>
        <end position="91"/>
    </location>
</feature>
<dbReference type="RefSeq" id="XP_060443297.1">
    <property type="nucleotide sequence ID" value="XM_060588129.1"/>
</dbReference>
<dbReference type="Proteomes" id="UP001243989">
    <property type="component" value="Unassembled WGS sequence"/>
</dbReference>
<keyword evidence="3" id="KW-1185">Reference proteome</keyword>
<dbReference type="SUPFAM" id="SSF52047">
    <property type="entry name" value="RNI-like"/>
    <property type="match status" value="1"/>
</dbReference>
<feature type="compositionally biased region" description="Polar residues" evidence="1">
    <location>
        <begin position="56"/>
        <end position="66"/>
    </location>
</feature>